<name>A0A5J4R0G2_9ZZZZ</name>
<proteinExistence type="predicted"/>
<evidence type="ECO:0008006" key="2">
    <source>
        <dbReference type="Google" id="ProtNLM"/>
    </source>
</evidence>
<dbReference type="Pfam" id="PF08843">
    <property type="entry name" value="AbiEii"/>
    <property type="match status" value="1"/>
</dbReference>
<organism evidence="1">
    <name type="scientific">termite gut metagenome</name>
    <dbReference type="NCBI Taxonomy" id="433724"/>
    <lineage>
        <taxon>unclassified sequences</taxon>
        <taxon>metagenomes</taxon>
        <taxon>organismal metagenomes</taxon>
    </lineage>
</organism>
<comment type="caution">
    <text evidence="1">The sequence shown here is derived from an EMBL/GenBank/DDBJ whole genome shotgun (WGS) entry which is preliminary data.</text>
</comment>
<evidence type="ECO:0000313" key="1">
    <source>
        <dbReference type="EMBL" id="KAA6326690.1"/>
    </source>
</evidence>
<sequence>MIPQRYIEEWKAVAPWSMDAQVEQDLVIARAIVEIYSDDLLKKSLAFRGGTALHKLYLKPQIRYSEDIDLVQINSEPINPILKRMREKLFFLGTKRTVKQHIHNNTVIYRFDSEMQPIINMRLKIEINTREHLNILELKEIPYEVSNSWFSGRCNITGYEIEELLGTKLKALYQRKKGRDLFDLYWALTNKAMDTNKIIHCYKVHMESAVEKPPTKKQFLVNMSEKMLDNEFTEDIRMVLKRGIEYDNEVAWELVRKELVEEI</sequence>
<gene>
    <name evidence="1" type="ORF">EZS27_024239</name>
</gene>
<dbReference type="EMBL" id="SNRY01002121">
    <property type="protein sequence ID" value="KAA6326690.1"/>
    <property type="molecule type" value="Genomic_DNA"/>
</dbReference>
<protein>
    <recommendedName>
        <fullName evidence="2">Nucleotidyl transferase AbiEii/AbiGii toxin family protein</fullName>
    </recommendedName>
</protein>
<reference evidence="1" key="1">
    <citation type="submission" date="2019-03" db="EMBL/GenBank/DDBJ databases">
        <title>Single cell metagenomics reveals metabolic interactions within the superorganism composed of flagellate Streblomastix strix and complex community of Bacteroidetes bacteria on its surface.</title>
        <authorList>
            <person name="Treitli S.C."/>
            <person name="Kolisko M."/>
            <person name="Husnik F."/>
            <person name="Keeling P."/>
            <person name="Hampl V."/>
        </authorList>
    </citation>
    <scope>NUCLEOTIDE SEQUENCE</scope>
    <source>
        <strain evidence="1">STM</strain>
    </source>
</reference>
<dbReference type="InterPro" id="IPR014942">
    <property type="entry name" value="AbiEii"/>
</dbReference>
<dbReference type="AlphaFoldDB" id="A0A5J4R0G2"/>
<accession>A0A5J4R0G2</accession>
<dbReference type="Gene3D" id="3.10.450.620">
    <property type="entry name" value="JHP933, nucleotidyltransferase-like core domain"/>
    <property type="match status" value="1"/>
</dbReference>